<reference evidence="1" key="1">
    <citation type="submission" date="2025-08" db="UniProtKB">
        <authorList>
            <consortium name="Ensembl"/>
        </authorList>
    </citation>
    <scope>IDENTIFICATION</scope>
</reference>
<evidence type="ECO:0000313" key="2">
    <source>
        <dbReference type="Proteomes" id="UP000694561"/>
    </source>
</evidence>
<accession>A0A8C6CF73</accession>
<organism evidence="1 2">
    <name type="scientific">Monodon monoceros</name>
    <name type="common">Narwhal</name>
    <name type="synonym">Ceratodon monodon</name>
    <dbReference type="NCBI Taxonomy" id="40151"/>
    <lineage>
        <taxon>Eukaryota</taxon>
        <taxon>Metazoa</taxon>
        <taxon>Chordata</taxon>
        <taxon>Craniata</taxon>
        <taxon>Vertebrata</taxon>
        <taxon>Euteleostomi</taxon>
        <taxon>Mammalia</taxon>
        <taxon>Eutheria</taxon>
        <taxon>Laurasiatheria</taxon>
        <taxon>Artiodactyla</taxon>
        <taxon>Whippomorpha</taxon>
        <taxon>Cetacea</taxon>
        <taxon>Odontoceti</taxon>
        <taxon>Monodontidae</taxon>
        <taxon>Monodon</taxon>
    </lineage>
</organism>
<sequence length="90" mass="10204">MVKKEGGGKRQGRWSKADLLNTLKCGQLWWDVEGRKGRVLCLCVFVYTFSRILHSWDFFISLTLMSQTTKGCSALNLWSPGSFLLCNGNL</sequence>
<name>A0A8C6CF73_MONMO</name>
<protein>
    <submittedName>
        <fullName evidence="1">Uncharacterized protein</fullName>
    </submittedName>
</protein>
<dbReference type="Proteomes" id="UP000694561">
    <property type="component" value="Unplaced"/>
</dbReference>
<dbReference type="Ensembl" id="ENSMMNT00015032176.1">
    <property type="protein sequence ID" value="ENSMMNP00015029279.1"/>
    <property type="gene ID" value="ENSMMNG00015021339.1"/>
</dbReference>
<reference evidence="1" key="2">
    <citation type="submission" date="2025-09" db="UniProtKB">
        <authorList>
            <consortium name="Ensembl"/>
        </authorList>
    </citation>
    <scope>IDENTIFICATION</scope>
</reference>
<dbReference type="GeneTree" id="ENSGT01000000221469"/>
<evidence type="ECO:0000313" key="1">
    <source>
        <dbReference type="Ensembl" id="ENSMMNP00015029279.1"/>
    </source>
</evidence>
<dbReference type="AlphaFoldDB" id="A0A8C6CF73"/>
<proteinExistence type="predicted"/>
<keyword evidence="2" id="KW-1185">Reference proteome</keyword>